<dbReference type="InterPro" id="IPR024516">
    <property type="entry name" value="Mce_C"/>
</dbReference>
<reference evidence="4 5" key="1">
    <citation type="submission" date="2020-04" db="EMBL/GenBank/DDBJ databases">
        <authorList>
            <person name="Klaysubun C."/>
            <person name="Duangmal K."/>
            <person name="Lipun K."/>
        </authorList>
    </citation>
    <scope>NUCLEOTIDE SEQUENCE [LARGE SCALE GENOMIC DNA]</scope>
    <source>
        <strain evidence="4 5">K10HN5</strain>
    </source>
</reference>
<evidence type="ECO:0000256" key="1">
    <source>
        <dbReference type="SAM" id="MobiDB-lite"/>
    </source>
</evidence>
<dbReference type="EMBL" id="JAAXLA010000020">
    <property type="protein sequence ID" value="NMH98274.1"/>
    <property type="molecule type" value="Genomic_DNA"/>
</dbReference>
<proteinExistence type="predicted"/>
<evidence type="ECO:0000313" key="5">
    <source>
        <dbReference type="Proteomes" id="UP000820669"/>
    </source>
</evidence>
<dbReference type="InterPro" id="IPR005693">
    <property type="entry name" value="Mce"/>
</dbReference>
<dbReference type="Pfam" id="PF11887">
    <property type="entry name" value="Mce4_CUP1"/>
    <property type="match status" value="1"/>
</dbReference>
<name>A0ABX1S9M6_9PSEU</name>
<accession>A0ABX1S9M6</accession>
<feature type="domain" description="Mce/MlaD" evidence="2">
    <location>
        <begin position="40"/>
        <end position="113"/>
    </location>
</feature>
<keyword evidence="5" id="KW-1185">Reference proteome</keyword>
<protein>
    <submittedName>
        <fullName evidence="4">MCE family protein</fullName>
    </submittedName>
</protein>
<dbReference type="PANTHER" id="PTHR33371:SF18">
    <property type="entry name" value="MCE-FAMILY PROTEIN MCE3C"/>
    <property type="match status" value="1"/>
</dbReference>
<organism evidence="4 5">
    <name type="scientific">Pseudonocardia acidicola</name>
    <dbReference type="NCBI Taxonomy" id="2724939"/>
    <lineage>
        <taxon>Bacteria</taxon>
        <taxon>Bacillati</taxon>
        <taxon>Actinomycetota</taxon>
        <taxon>Actinomycetes</taxon>
        <taxon>Pseudonocardiales</taxon>
        <taxon>Pseudonocardiaceae</taxon>
        <taxon>Pseudonocardia</taxon>
    </lineage>
</organism>
<dbReference type="InterPro" id="IPR003399">
    <property type="entry name" value="Mce/MlaD"/>
</dbReference>
<dbReference type="RefSeq" id="WP_169381712.1">
    <property type="nucleotide sequence ID" value="NZ_JAAXLA010000020.1"/>
</dbReference>
<dbReference type="PANTHER" id="PTHR33371">
    <property type="entry name" value="INTERMEMBRANE PHOSPHOLIPID TRANSPORT SYSTEM BINDING PROTEIN MLAD-RELATED"/>
    <property type="match status" value="1"/>
</dbReference>
<feature type="compositionally biased region" description="Low complexity" evidence="1">
    <location>
        <begin position="351"/>
        <end position="360"/>
    </location>
</feature>
<gene>
    <name evidence="4" type="ORF">HF526_13270</name>
</gene>
<comment type="caution">
    <text evidence="4">The sequence shown here is derived from an EMBL/GenBank/DDBJ whole genome shotgun (WGS) entry which is preliminary data.</text>
</comment>
<dbReference type="Pfam" id="PF02470">
    <property type="entry name" value="MlaD"/>
    <property type="match status" value="1"/>
</dbReference>
<dbReference type="InterPro" id="IPR052336">
    <property type="entry name" value="MlaD_Phospholipid_Transporter"/>
</dbReference>
<evidence type="ECO:0000313" key="4">
    <source>
        <dbReference type="EMBL" id="NMH98274.1"/>
    </source>
</evidence>
<evidence type="ECO:0000259" key="3">
    <source>
        <dbReference type="Pfam" id="PF11887"/>
    </source>
</evidence>
<evidence type="ECO:0000259" key="2">
    <source>
        <dbReference type="Pfam" id="PF02470"/>
    </source>
</evidence>
<feature type="region of interest" description="Disordered" evidence="1">
    <location>
        <begin position="327"/>
        <end position="376"/>
    </location>
</feature>
<dbReference type="Proteomes" id="UP000820669">
    <property type="component" value="Unassembled WGS sequence"/>
</dbReference>
<dbReference type="PRINTS" id="PR01782">
    <property type="entry name" value="MCEVIRFACTOR"/>
</dbReference>
<sequence>MKIPRFREINPLRTAIVGVSAMAVLIAGAFAIPSLPIVAGPTYEADFSEAGGMQVGDYVMVAGTKVGEVTDMELDGDKVHVSFTAKGVNLGDQTSAQIKTATLLGKRFLGLTPAGPGKLDGTIPLSRTTSPYNISDTLNTFTQQVKDFDKPKIEEALNAFSDAFKDTPVNFAATMQNVRALSDTISSRDAALRELLAHANAVSGVLNDRTAQFQSLIVDGNSLLAELQERQQVLDEMFDKINYVAEQARQFVNENNQQLGPVLDELNGMLGTIQDNDQNISLALERLGSFVGGLGEGIATGPRFNAEVYLGTQVFNYTDLLRQVENPQAPRLPGTPGLPGLGPLPNPLDAPPSGAGANQPNPQPPTQTPLIPLGGN</sequence>
<feature type="domain" description="Mammalian cell entry C-terminal" evidence="3">
    <location>
        <begin position="121"/>
        <end position="286"/>
    </location>
</feature>
<dbReference type="NCBIfam" id="TIGR00996">
    <property type="entry name" value="Mtu_fam_mce"/>
    <property type="match status" value="1"/>
</dbReference>